<name>A0A292PJP9_9PEZI</name>
<feature type="compositionally biased region" description="Pro residues" evidence="11">
    <location>
        <begin position="263"/>
        <end position="281"/>
    </location>
</feature>
<keyword evidence="6" id="KW-0653">Protein transport</keyword>
<gene>
    <name evidence="13" type="ORF">GSTUAT00008177001</name>
</gene>
<evidence type="ECO:0000256" key="1">
    <source>
        <dbReference type="ARBA" id="ARBA00004496"/>
    </source>
</evidence>
<dbReference type="GO" id="GO:0031267">
    <property type="term" value="F:small GTPase binding"/>
    <property type="evidence" value="ECO:0007669"/>
    <property type="project" value="TreeGrafter"/>
</dbReference>
<feature type="region of interest" description="Disordered" evidence="11">
    <location>
        <begin position="508"/>
        <end position="527"/>
    </location>
</feature>
<feature type="compositionally biased region" description="Polar residues" evidence="11">
    <location>
        <begin position="76"/>
        <end position="96"/>
    </location>
</feature>
<feature type="compositionally biased region" description="Low complexity" evidence="11">
    <location>
        <begin position="206"/>
        <end position="223"/>
    </location>
</feature>
<dbReference type="AlphaFoldDB" id="A0A292PJP9"/>
<evidence type="ECO:0000256" key="2">
    <source>
        <dbReference type="ARBA" id="ARBA00022448"/>
    </source>
</evidence>
<keyword evidence="7 10" id="KW-0175">Coiled coil</keyword>
<dbReference type="GO" id="GO:0016192">
    <property type="term" value="P:vesicle-mediated transport"/>
    <property type="evidence" value="ECO:0007669"/>
    <property type="project" value="UniProtKB-KW"/>
</dbReference>
<evidence type="ECO:0000256" key="7">
    <source>
        <dbReference type="ARBA" id="ARBA00023054"/>
    </source>
</evidence>
<accession>A0A292PJP9</accession>
<proteinExistence type="inferred from homology"/>
<comment type="subcellular location">
    <subcellularLocation>
        <location evidence="1">Cytoplasm</location>
    </subcellularLocation>
</comment>
<dbReference type="FunFam" id="1.10.472.80:FF:000044">
    <property type="entry name" value="GTPase-activating protein GYP5"/>
    <property type="match status" value="1"/>
</dbReference>
<dbReference type="PROSITE" id="PS50086">
    <property type="entry name" value="TBC_RABGAP"/>
    <property type="match status" value="1"/>
</dbReference>
<feature type="region of interest" description="Disordered" evidence="11">
    <location>
        <begin position="377"/>
        <end position="423"/>
    </location>
</feature>
<dbReference type="Proteomes" id="UP001412239">
    <property type="component" value="Unassembled WGS sequence"/>
</dbReference>
<organism evidence="13 14">
    <name type="scientific">Tuber aestivum</name>
    <name type="common">summer truffle</name>
    <dbReference type="NCBI Taxonomy" id="59557"/>
    <lineage>
        <taxon>Eukaryota</taxon>
        <taxon>Fungi</taxon>
        <taxon>Dikarya</taxon>
        <taxon>Ascomycota</taxon>
        <taxon>Pezizomycotina</taxon>
        <taxon>Pezizomycetes</taxon>
        <taxon>Pezizales</taxon>
        <taxon>Tuberaceae</taxon>
        <taxon>Tuber</taxon>
    </lineage>
</organism>
<feature type="compositionally biased region" description="Low complexity" evidence="11">
    <location>
        <begin position="235"/>
        <end position="247"/>
    </location>
</feature>
<feature type="compositionally biased region" description="Low complexity" evidence="11">
    <location>
        <begin position="140"/>
        <end position="151"/>
    </location>
</feature>
<feature type="compositionally biased region" description="Low complexity" evidence="11">
    <location>
        <begin position="508"/>
        <end position="526"/>
    </location>
</feature>
<feature type="domain" description="Rab-GAP TBC" evidence="12">
    <location>
        <begin position="456"/>
        <end position="692"/>
    </location>
</feature>
<dbReference type="Gene3D" id="1.10.8.270">
    <property type="entry name" value="putative rabgap domain of human tbc1 domain family member 14 like domains"/>
    <property type="match status" value="1"/>
</dbReference>
<evidence type="ECO:0000256" key="3">
    <source>
        <dbReference type="ARBA" id="ARBA00022468"/>
    </source>
</evidence>
<protein>
    <recommendedName>
        <fullName evidence="9">GTPase-activating protein GYP5</fullName>
    </recommendedName>
</protein>
<keyword evidence="3" id="KW-0343">GTPase activation</keyword>
<dbReference type="PANTHER" id="PTHR47219">
    <property type="entry name" value="RAB GTPASE-ACTIVATING PROTEIN 1-LIKE"/>
    <property type="match status" value="1"/>
</dbReference>
<evidence type="ECO:0000256" key="5">
    <source>
        <dbReference type="ARBA" id="ARBA00022892"/>
    </source>
</evidence>
<dbReference type="SUPFAM" id="SSF47923">
    <property type="entry name" value="Ypt/Rab-GAP domain of gyp1p"/>
    <property type="match status" value="2"/>
</dbReference>
<dbReference type="GO" id="GO:0005096">
    <property type="term" value="F:GTPase activator activity"/>
    <property type="evidence" value="ECO:0007669"/>
    <property type="project" value="UniProtKB-KW"/>
</dbReference>
<feature type="compositionally biased region" description="Polar residues" evidence="11">
    <location>
        <begin position="181"/>
        <end position="193"/>
    </location>
</feature>
<evidence type="ECO:0000313" key="14">
    <source>
        <dbReference type="Proteomes" id="UP001412239"/>
    </source>
</evidence>
<dbReference type="Pfam" id="PF23436">
    <property type="entry name" value="RabGap-TBC_2"/>
    <property type="match status" value="1"/>
</dbReference>
<dbReference type="GO" id="GO:0015031">
    <property type="term" value="P:protein transport"/>
    <property type="evidence" value="ECO:0007669"/>
    <property type="project" value="UniProtKB-KW"/>
</dbReference>
<evidence type="ECO:0000256" key="9">
    <source>
        <dbReference type="ARBA" id="ARBA00072088"/>
    </source>
</evidence>
<dbReference type="GO" id="GO:0005737">
    <property type="term" value="C:cytoplasm"/>
    <property type="evidence" value="ECO:0007669"/>
    <property type="project" value="UniProtKB-SubCell"/>
</dbReference>
<keyword evidence="5" id="KW-0931">ER-Golgi transport</keyword>
<dbReference type="InterPro" id="IPR000195">
    <property type="entry name" value="Rab-GAP-TBC_dom"/>
</dbReference>
<sequence>MSDHDETREVGPVGLKIKAPETERNLKKDSTTSSSTRLSDDESGDEGDEDYEDEDEDGEDEDRDDTEMFITPLGYKTTNAKISPSPANMSLSNLKEFSSEDGFADAQESSVTPAAPVRPLTRLSQSTTSSHHSQQDAQGSDSPSVTSPTTTNKRHSQQSTTPATTTNGSANEGGFPPAKSPLSQRRISTTSLDEVSLMDELPPSGEPAARAETPSTASTASTSIVESIANRFSRSSTTSSQTSTTTSKPALPPRNSSTEIIAPPHPPPPQAPPKAAPPPRRSPFSWLRSGATNTVPVTPPPPQPPQSNSRRATASSIATVASLFTPSAVATQMNSELLLNRMESNRGDEKEKDAFLKGTQTLKESFRRLREARERAAIASDDENTGEVGSRSSVSSTAAIGTGVGSLPTPEDSTVPRSNGSQEEEIDWDLWQAVVDDSYKVAAEKPSELNRAIQAGIPPTLRGTVWQSMAASKSLELESAYLDVIALPGTATAEDARTLFGSHWLWDPSPSSSQSSSPKLGSSMSPKLDPAGVKRADGFWGKTVAQLEKVIKRDLGERTSFGKYKVDQKALMGVCKAYALFDPRVGYTQGMTFIATVLLLNMTEEEAFCVFVKLMNKYKLRTMFQEKMKGLELRLFQYDRILEDYQPRLAIHLKRQGIESSLYAAQWFLTLFTYKFPLQLVLRVFDLLFSEGLEGPILKFGIVLMGKNAESLIGMEFDALGPFLKERLFDVYLDTTPSATSVKEAGFFGNGGEKDFYRANQMVQDACTIKITQDMLDRYEREWDDIMRVKREHEIELETLRRTNAALTIKVKKLEEQNEELNREYVRIASSEVGLKVHNDQLADENEVLKAKVEGLKEIVDKQPQEIEQRFKDEMDTLMTRNLEVHTENQNLEESMLEMEKDLVGTKMQLATVNEDYDLLKNRWNDLRKALGD</sequence>
<evidence type="ECO:0000259" key="12">
    <source>
        <dbReference type="PROSITE" id="PS50086"/>
    </source>
</evidence>
<feature type="compositionally biased region" description="Basic and acidic residues" evidence="11">
    <location>
        <begin position="18"/>
        <end position="30"/>
    </location>
</feature>
<feature type="compositionally biased region" description="Polar residues" evidence="11">
    <location>
        <begin position="390"/>
        <end position="399"/>
    </location>
</feature>
<evidence type="ECO:0000256" key="4">
    <source>
        <dbReference type="ARBA" id="ARBA00022490"/>
    </source>
</evidence>
<dbReference type="SMART" id="SM00164">
    <property type="entry name" value="TBC"/>
    <property type="match status" value="1"/>
</dbReference>
<dbReference type="Gene3D" id="1.10.10.750">
    <property type="entry name" value="Ypt/Rab-GAP domain of gyp1p, domain 1"/>
    <property type="match status" value="1"/>
</dbReference>
<feature type="region of interest" description="Disordered" evidence="11">
    <location>
        <begin position="1"/>
        <end position="314"/>
    </location>
</feature>
<feature type="compositionally biased region" description="Polar residues" evidence="11">
    <location>
        <begin position="157"/>
        <end position="170"/>
    </location>
</feature>
<dbReference type="FunFam" id="1.10.10.750:FF:000003">
    <property type="entry name" value="GTPase activating protein (Evi5)"/>
    <property type="match status" value="1"/>
</dbReference>
<dbReference type="PANTHER" id="PTHR47219:SF9">
    <property type="entry name" value="GTPASE ACTIVATING PROTEIN AND CENTROSOME-ASSOCIATED, ISOFORM B"/>
    <property type="match status" value="1"/>
</dbReference>
<evidence type="ECO:0000313" key="13">
    <source>
        <dbReference type="EMBL" id="CUS07769.1"/>
    </source>
</evidence>
<evidence type="ECO:0000256" key="11">
    <source>
        <dbReference type="SAM" id="MobiDB-lite"/>
    </source>
</evidence>
<evidence type="ECO:0000256" key="6">
    <source>
        <dbReference type="ARBA" id="ARBA00022927"/>
    </source>
</evidence>
<reference evidence="13" key="1">
    <citation type="submission" date="2015-10" db="EMBL/GenBank/DDBJ databases">
        <authorList>
            <person name="Regsiter A."/>
            <person name="william w."/>
        </authorList>
    </citation>
    <scope>NUCLEOTIDE SEQUENCE</scope>
    <source>
        <strain evidence="13">Montdore</strain>
    </source>
</reference>
<dbReference type="InterPro" id="IPR035969">
    <property type="entry name" value="Rab-GAP_TBC_sf"/>
</dbReference>
<dbReference type="Gene3D" id="1.10.472.80">
    <property type="entry name" value="Ypt/Rab-GAP domain of gyp1p, domain 3"/>
    <property type="match status" value="1"/>
</dbReference>
<keyword evidence="14" id="KW-1185">Reference proteome</keyword>
<dbReference type="InterPro" id="IPR050302">
    <property type="entry name" value="Rab_GAP_TBC_domain"/>
</dbReference>
<evidence type="ECO:0000256" key="8">
    <source>
        <dbReference type="ARBA" id="ARBA00061661"/>
    </source>
</evidence>
<feature type="compositionally biased region" description="Polar residues" evidence="11">
    <location>
        <begin position="411"/>
        <end position="421"/>
    </location>
</feature>
<evidence type="ECO:0000256" key="10">
    <source>
        <dbReference type="SAM" id="Coils"/>
    </source>
</evidence>
<dbReference type="EMBL" id="LN891179">
    <property type="protein sequence ID" value="CUS07769.1"/>
    <property type="molecule type" value="Genomic_DNA"/>
</dbReference>
<feature type="compositionally biased region" description="Acidic residues" evidence="11">
    <location>
        <begin position="41"/>
        <end position="67"/>
    </location>
</feature>
<feature type="coiled-coil region" evidence="10">
    <location>
        <begin position="790"/>
        <end position="909"/>
    </location>
</feature>
<keyword evidence="4" id="KW-0963">Cytoplasm</keyword>
<keyword evidence="2" id="KW-0813">Transport</keyword>
<comment type="similarity">
    <text evidence="8">Belongs to the GYP5 family.</text>
</comment>